<dbReference type="OrthoDB" id="6398068at2"/>
<protein>
    <submittedName>
        <fullName evidence="1">Uncharacterized protein</fullName>
    </submittedName>
</protein>
<dbReference type="AlphaFoldDB" id="A0A099KY61"/>
<dbReference type="EMBL" id="JQEC01000016">
    <property type="protein sequence ID" value="KGJ94827.1"/>
    <property type="molecule type" value="Genomic_DNA"/>
</dbReference>
<comment type="caution">
    <text evidence="1">The sequence shown here is derived from an EMBL/GenBank/DDBJ whole genome shotgun (WGS) entry which is preliminary data.</text>
</comment>
<proteinExistence type="predicted"/>
<sequence>MKNYYWLPFKDDGWHSDTVARMTNRDAILPFLDGTSASRTRYGNSKPAGQWSDIGSGDQILIGGHGHKYSTEKVTWVLGTGNVSWTASQLASAIKLKIANGGQRKIDFHILACFGANNMTPLAKSFGSKLAKELKARGFRGSLTAYKGATGMMAARGHQTGTSRITALPKFAFGGGASTTGNPTKDAGVIWQLHP</sequence>
<organism evidence="1 2">
    <name type="scientific">Colwellia psychrerythraea</name>
    <name type="common">Vibrio psychroerythus</name>
    <dbReference type="NCBI Taxonomy" id="28229"/>
    <lineage>
        <taxon>Bacteria</taxon>
        <taxon>Pseudomonadati</taxon>
        <taxon>Pseudomonadota</taxon>
        <taxon>Gammaproteobacteria</taxon>
        <taxon>Alteromonadales</taxon>
        <taxon>Colwelliaceae</taxon>
        <taxon>Colwellia</taxon>
    </lineage>
</organism>
<dbReference type="PATRIC" id="fig|28229.3.peg.1676"/>
<evidence type="ECO:0000313" key="1">
    <source>
        <dbReference type="EMBL" id="KGJ94827.1"/>
    </source>
</evidence>
<evidence type="ECO:0000313" key="2">
    <source>
        <dbReference type="Proteomes" id="UP000029868"/>
    </source>
</evidence>
<accession>A0A099KY61</accession>
<name>A0A099KY61_COLPS</name>
<dbReference type="Proteomes" id="UP000029868">
    <property type="component" value="Unassembled WGS sequence"/>
</dbReference>
<reference evidence="1 2" key="1">
    <citation type="submission" date="2014-08" db="EMBL/GenBank/DDBJ databases">
        <title>Genomic and Phenotypic Diversity of Colwellia psychrerythraea strains from Disparate Marine Basins.</title>
        <authorList>
            <person name="Techtmann S.M."/>
            <person name="Stelling S.C."/>
            <person name="Utturkar S.M."/>
            <person name="Alshibli N."/>
            <person name="Harris A."/>
            <person name="Brown S.D."/>
            <person name="Hazen T.C."/>
        </authorList>
    </citation>
    <scope>NUCLEOTIDE SEQUENCE [LARGE SCALE GENOMIC DNA]</scope>
    <source>
        <strain evidence="1 2">GAB14E</strain>
    </source>
</reference>
<gene>
    <name evidence="1" type="ORF">GAB14E_2061</name>
</gene>
<dbReference type="RefSeq" id="WP_033081746.1">
    <property type="nucleotide sequence ID" value="NZ_JQEC01000016.1"/>
</dbReference>